<dbReference type="InterPro" id="IPR019012">
    <property type="entry name" value="RNA_cap_Gua-N2-MeTrfase"/>
</dbReference>
<dbReference type="Pfam" id="PF09445">
    <property type="entry name" value="Methyltransf_15"/>
    <property type="match status" value="2"/>
</dbReference>
<evidence type="ECO:0000256" key="8">
    <source>
        <dbReference type="SAM" id="MobiDB-lite"/>
    </source>
</evidence>
<name>A0A0D6EM13_SPOSA</name>
<proteinExistence type="inferred from homology"/>
<feature type="region of interest" description="Disordered" evidence="8">
    <location>
        <begin position="62"/>
        <end position="106"/>
    </location>
</feature>
<feature type="non-terminal residue" evidence="9">
    <location>
        <position position="1"/>
    </location>
</feature>
<feature type="compositionally biased region" description="Acidic residues" evidence="8">
    <location>
        <begin position="413"/>
        <end position="423"/>
    </location>
</feature>
<comment type="catalytic activity">
    <reaction evidence="4">
        <text>a 5'-end (N(7)-methyl 5'-triphosphoguanosine)-ribonucleoside in snoRNA + S-adenosyl-L-methionine = a 5'-end (N(2),N(7)-dimethyl 5'-triphosphoguanosine)-ribonucleoside in snoRNA + S-adenosyl-L-homocysteine + H(+)</text>
        <dbReference type="Rhea" id="RHEA:78475"/>
        <dbReference type="Rhea" id="RHEA-COMP:19086"/>
        <dbReference type="Rhea" id="RHEA-COMP:19088"/>
        <dbReference type="ChEBI" id="CHEBI:15378"/>
        <dbReference type="ChEBI" id="CHEBI:57856"/>
        <dbReference type="ChEBI" id="CHEBI:59789"/>
        <dbReference type="ChEBI" id="CHEBI:156461"/>
        <dbReference type="ChEBI" id="CHEBI:172880"/>
    </reaction>
    <physiologicalReaction direction="left-to-right" evidence="4">
        <dbReference type="Rhea" id="RHEA:78476"/>
    </physiologicalReaction>
</comment>
<organism evidence="9 10">
    <name type="scientific">Sporidiobolus salmonicolor</name>
    <name type="common">Yeast-like fungus</name>
    <name type="synonym">Sporobolomyces salmonicolor</name>
    <dbReference type="NCBI Taxonomy" id="5005"/>
    <lineage>
        <taxon>Eukaryota</taxon>
        <taxon>Fungi</taxon>
        <taxon>Dikarya</taxon>
        <taxon>Basidiomycota</taxon>
        <taxon>Pucciniomycotina</taxon>
        <taxon>Microbotryomycetes</taxon>
        <taxon>Sporidiobolales</taxon>
        <taxon>Sporidiobolaceae</taxon>
        <taxon>Sporobolomyces</taxon>
    </lineage>
</organism>
<evidence type="ECO:0000256" key="1">
    <source>
        <dbReference type="ARBA" id="ARBA00018517"/>
    </source>
</evidence>
<dbReference type="GO" id="GO:0005634">
    <property type="term" value="C:nucleus"/>
    <property type="evidence" value="ECO:0007669"/>
    <property type="project" value="TreeGrafter"/>
</dbReference>
<feature type="region of interest" description="Disordered" evidence="8">
    <location>
        <begin position="403"/>
        <end position="423"/>
    </location>
</feature>
<evidence type="ECO:0000313" key="10">
    <source>
        <dbReference type="Proteomes" id="UP000243876"/>
    </source>
</evidence>
<evidence type="ECO:0000256" key="5">
    <source>
        <dbReference type="ARBA" id="ARBA00048763"/>
    </source>
</evidence>
<comment type="catalytic activity">
    <reaction evidence="6">
        <text>a 5'-end (N(7)-methyl 5'-triphosphoguanosine)-ribonucleoside in snRNA + S-adenosyl-L-methionine = a 5'-end (N(2),N(7)-dimethyl 5'-triphosphoguanosine)-ribonucleoside in snRNA + S-adenosyl-L-homocysteine + H(+)</text>
        <dbReference type="Rhea" id="RHEA:78471"/>
        <dbReference type="Rhea" id="RHEA-COMP:19085"/>
        <dbReference type="Rhea" id="RHEA-COMP:19087"/>
        <dbReference type="ChEBI" id="CHEBI:15378"/>
        <dbReference type="ChEBI" id="CHEBI:57856"/>
        <dbReference type="ChEBI" id="CHEBI:59789"/>
        <dbReference type="ChEBI" id="CHEBI:156461"/>
        <dbReference type="ChEBI" id="CHEBI:172880"/>
    </reaction>
    <physiologicalReaction direction="left-to-right" evidence="6">
        <dbReference type="Rhea" id="RHEA:78472"/>
    </physiologicalReaction>
</comment>
<protein>
    <recommendedName>
        <fullName evidence="1">Trimethylguanosine synthase</fullName>
    </recommendedName>
    <alternativeName>
        <fullName evidence="7">Cap-specific guanine-N(2) methyltransferase</fullName>
    </alternativeName>
</protein>
<dbReference type="AlphaFoldDB" id="A0A0D6EM13"/>
<comment type="catalytic activity">
    <reaction evidence="3">
        <text>a 5'-end (N(2),N(7)-dimethyl 5'-triphosphoguanosine)-ribonucleoside in snoRNA + S-adenosyl-L-methionine = a 5'-end (N(2),N(2),N(7)-trimethyl 5'-triphosphoguanosine)-ribonucleoside in snoRNA + S-adenosyl-L-homocysteine + H(+)</text>
        <dbReference type="Rhea" id="RHEA:78507"/>
        <dbReference type="Rhea" id="RHEA-COMP:19088"/>
        <dbReference type="Rhea" id="RHEA-COMP:19090"/>
        <dbReference type="ChEBI" id="CHEBI:15378"/>
        <dbReference type="ChEBI" id="CHEBI:57856"/>
        <dbReference type="ChEBI" id="CHEBI:59789"/>
        <dbReference type="ChEBI" id="CHEBI:167623"/>
        <dbReference type="ChEBI" id="CHEBI:172880"/>
    </reaction>
    <physiologicalReaction direction="left-to-right" evidence="3">
        <dbReference type="Rhea" id="RHEA:78508"/>
    </physiologicalReaction>
</comment>
<gene>
    <name evidence="9" type="primary">SPOSA6832_02730</name>
</gene>
<evidence type="ECO:0000256" key="6">
    <source>
        <dbReference type="ARBA" id="ARBA00049075"/>
    </source>
</evidence>
<comment type="similarity">
    <text evidence="2">Belongs to the methyltransferase superfamily. Trimethylguanosine synthase family.</text>
</comment>
<dbReference type="Proteomes" id="UP000243876">
    <property type="component" value="Unassembled WGS sequence"/>
</dbReference>
<dbReference type="PANTHER" id="PTHR14741">
    <property type="entry name" value="S-ADENOSYLMETHIONINE-DEPENDENT METHYLTRANSFERASE RELATED"/>
    <property type="match status" value="1"/>
</dbReference>
<evidence type="ECO:0000256" key="7">
    <source>
        <dbReference type="ARBA" id="ARBA00049790"/>
    </source>
</evidence>
<sequence length="423" mass="45846">MMRPNRKANSILNSPFVRALIHPVHTPPASLPSTAGPTSTTSNPYLAVMEQERGEAGGEWLIPTQPRASAGTPGGGGANADLKGKKRARGPQDDEPQQHDGVEYDERAGARFGVTVRYTEENLPVELEKYWSQRYRLFSLFDQGCQMDREGWFSVTPENIAVQIAERCRSSVIVDAFCGVGGNAIQFAFTCERVIALDTSPIRLACARHNAALYGVADRITFILADWVTWTEDYVARKQRGEVKKEDEVEVVFLSPPWGGIDYQTLGSTTPSSGDGNGSGSPSTSMPQKKKLRRSLSRTAALPSTPTATPALPPAPSPSPSPDAPPPSYPLSALKPLPGAQLLSLARQLTPHVAFYLPRNTDLLEVAELAGRDSEGRRETVEVEEEWMSGKLKALTVYFGELPIGRGGREGEGEGEGEDSVED</sequence>
<feature type="compositionally biased region" description="Pro residues" evidence="8">
    <location>
        <begin position="311"/>
        <end position="329"/>
    </location>
</feature>
<feature type="compositionally biased region" description="Low complexity" evidence="8">
    <location>
        <begin position="267"/>
        <end position="285"/>
    </location>
</feature>
<dbReference type="EMBL" id="CENE01000011">
    <property type="protein sequence ID" value="CEQ41052.1"/>
    <property type="molecule type" value="Genomic_DNA"/>
</dbReference>
<dbReference type="GO" id="GO:0071164">
    <property type="term" value="F:RNA cap trimethylguanosine synthase activity"/>
    <property type="evidence" value="ECO:0007669"/>
    <property type="project" value="TreeGrafter"/>
</dbReference>
<feature type="compositionally biased region" description="Low complexity" evidence="8">
    <location>
        <begin position="297"/>
        <end position="310"/>
    </location>
</feature>
<accession>A0A0D6EM13</accession>
<feature type="region of interest" description="Disordered" evidence="8">
    <location>
        <begin position="264"/>
        <end position="333"/>
    </location>
</feature>
<dbReference type="PANTHER" id="PTHR14741:SF32">
    <property type="entry name" value="TRIMETHYLGUANOSINE SYNTHASE"/>
    <property type="match status" value="1"/>
</dbReference>
<evidence type="ECO:0000256" key="2">
    <source>
        <dbReference type="ARBA" id="ARBA00025783"/>
    </source>
</evidence>
<dbReference type="CDD" id="cd02440">
    <property type="entry name" value="AdoMet_MTases"/>
    <property type="match status" value="1"/>
</dbReference>
<keyword evidence="10" id="KW-1185">Reference proteome</keyword>
<reference evidence="10" key="1">
    <citation type="submission" date="2015-02" db="EMBL/GenBank/DDBJ databases">
        <authorList>
            <person name="Gon?alves P."/>
        </authorList>
    </citation>
    <scope>NUCLEOTIDE SEQUENCE [LARGE SCALE GENOMIC DNA]</scope>
</reference>
<evidence type="ECO:0000313" key="9">
    <source>
        <dbReference type="EMBL" id="CEQ41052.1"/>
    </source>
</evidence>
<dbReference type="InterPro" id="IPR029063">
    <property type="entry name" value="SAM-dependent_MTases_sf"/>
</dbReference>
<dbReference type="SUPFAM" id="SSF53335">
    <property type="entry name" value="S-adenosyl-L-methionine-dependent methyltransferases"/>
    <property type="match status" value="1"/>
</dbReference>
<feature type="compositionally biased region" description="Basic and acidic residues" evidence="8">
    <location>
        <begin position="90"/>
        <end position="106"/>
    </location>
</feature>
<comment type="catalytic activity">
    <reaction evidence="5">
        <text>a 5'-end (N(2),N(7)-dimethyl 5'-triphosphoguanosine)-ribonucleoside in snRNA + S-adenosyl-L-methionine = a 5'-end (N(2),N(2),N(7)-trimethyl 5'-triphosphoguanosine)-ribonucleoside in snRNA + S-adenosyl-L-homocysteine + H(+)</text>
        <dbReference type="Rhea" id="RHEA:78479"/>
        <dbReference type="Rhea" id="RHEA-COMP:19087"/>
        <dbReference type="Rhea" id="RHEA-COMP:19089"/>
        <dbReference type="ChEBI" id="CHEBI:15378"/>
        <dbReference type="ChEBI" id="CHEBI:57856"/>
        <dbReference type="ChEBI" id="CHEBI:59789"/>
        <dbReference type="ChEBI" id="CHEBI:167623"/>
        <dbReference type="ChEBI" id="CHEBI:172880"/>
    </reaction>
    <physiologicalReaction direction="left-to-right" evidence="5">
        <dbReference type="Rhea" id="RHEA:78480"/>
    </physiologicalReaction>
</comment>
<dbReference type="Gene3D" id="3.40.50.150">
    <property type="entry name" value="Vaccinia Virus protein VP39"/>
    <property type="match status" value="1"/>
</dbReference>
<evidence type="ECO:0000256" key="4">
    <source>
        <dbReference type="ARBA" id="ARBA00048740"/>
    </source>
</evidence>
<evidence type="ECO:0000256" key="3">
    <source>
        <dbReference type="ARBA" id="ARBA00047418"/>
    </source>
</evidence>
<dbReference type="OrthoDB" id="194443at2759"/>